<keyword evidence="6 8" id="KW-0472">Membrane</keyword>
<dbReference type="EMBL" id="ADIZ01000017">
    <property type="protein sequence ID" value="OSK94553.1"/>
    <property type="molecule type" value="Genomic_DNA"/>
</dbReference>
<evidence type="ECO:0000256" key="8">
    <source>
        <dbReference type="SAM" id="Phobius"/>
    </source>
</evidence>
<feature type="transmembrane region" description="Helical" evidence="8">
    <location>
        <begin position="351"/>
        <end position="375"/>
    </location>
</feature>
<evidence type="ECO:0000256" key="7">
    <source>
        <dbReference type="RuleBase" id="RU003938"/>
    </source>
</evidence>
<dbReference type="PANTHER" id="PTHR43535:SF1">
    <property type="entry name" value="PHOSPHATIDATE CYTIDYLYLTRANSFERASE"/>
    <property type="match status" value="1"/>
</dbReference>
<name>A0A1X3J1I9_ECOLX</name>
<evidence type="ECO:0000256" key="4">
    <source>
        <dbReference type="ARBA" id="ARBA00022692"/>
    </source>
</evidence>
<dbReference type="PANTHER" id="PTHR43535">
    <property type="entry name" value="PHOSPHATIDATE CYTIDYLYLTRANSFERASE"/>
    <property type="match status" value="1"/>
</dbReference>
<gene>
    <name evidence="9" type="ORF">ECXG_03418</name>
</gene>
<dbReference type="EC" id="2.7.7.41" evidence="7"/>
<dbReference type="Pfam" id="PF01148">
    <property type="entry name" value="CTP_transf_1"/>
    <property type="match status" value="1"/>
</dbReference>
<keyword evidence="4 7" id="KW-0812">Transmembrane</keyword>
<dbReference type="Proteomes" id="UP000193942">
    <property type="component" value="Unassembled WGS sequence"/>
</dbReference>
<feature type="transmembrane region" description="Helical" evidence="8">
    <location>
        <begin position="230"/>
        <end position="259"/>
    </location>
</feature>
<feature type="transmembrane region" description="Helical" evidence="8">
    <location>
        <begin position="396"/>
        <end position="415"/>
    </location>
</feature>
<keyword evidence="5 8" id="KW-1133">Transmembrane helix</keyword>
<dbReference type="GO" id="GO:0009273">
    <property type="term" value="P:peptidoglycan-based cell wall biogenesis"/>
    <property type="evidence" value="ECO:0007669"/>
    <property type="project" value="TreeGrafter"/>
</dbReference>
<evidence type="ECO:0000256" key="5">
    <source>
        <dbReference type="ARBA" id="ARBA00022989"/>
    </source>
</evidence>
<feature type="transmembrane region" description="Helical" evidence="8">
    <location>
        <begin position="421"/>
        <end position="443"/>
    </location>
</feature>
<evidence type="ECO:0000256" key="2">
    <source>
        <dbReference type="ARBA" id="ARBA00010185"/>
    </source>
</evidence>
<feature type="transmembrane region" description="Helical" evidence="8">
    <location>
        <begin position="294"/>
        <end position="313"/>
    </location>
</feature>
<dbReference type="PROSITE" id="PS01315">
    <property type="entry name" value="CDS"/>
    <property type="match status" value="1"/>
</dbReference>
<dbReference type="GO" id="GO:0005886">
    <property type="term" value="C:plasma membrane"/>
    <property type="evidence" value="ECO:0007669"/>
    <property type="project" value="TreeGrafter"/>
</dbReference>
<feature type="transmembrane region" description="Helical" evidence="8">
    <location>
        <begin position="463"/>
        <end position="481"/>
    </location>
</feature>
<evidence type="ECO:0000313" key="9">
    <source>
        <dbReference type="EMBL" id="OSK94553.1"/>
    </source>
</evidence>
<comment type="pathway">
    <text evidence="7">Phospholipid metabolism; CDP-diacylglycerol biosynthesis; CDP-diacylglycerol from sn-glycerol 3-phosphate: step 3/3.</text>
</comment>
<dbReference type="AlphaFoldDB" id="A0A1X3J1I9"/>
<proteinExistence type="inferred from homology"/>
<sequence>MHRGDLVVEGNIESNQKLIVLGNLTVKGNISTFSLSNPWVILGNVTATNIVTDSPLLITGSINASGLVFIDSYYDNPSTIKGSINARGIFINDIIAPVVASSTNSEFMVRASDKNDTENVKKALMIINPDAYYWGLINDEDALKEIFKRSNIRMAGNVCNQMKKEALFRPKPSPELVQELQMLDEGNVAAFEGRDIATFDLAIMRTLPRLKGISANLRKQLIVTLRIRTWWGIVICFSLVISGPRWMTLTFFALISFLALKEYCTLISVHFPRWLYLVIPLNYLLIGFNCFELFLLFIPLTGFLILATWRVFVGDPSGFLHIVSAIFWGWIMTVFALSHTAWLLMLPTINIQGGALLVLFLLALTGSNNIAQYLWGKSCGRRKVVPKVSPGKTLEGLVGGVITTMIASLIIGPLLTPLNTLQALLAGLLIGISGFCGDVVMSAIKRDIGVKDSGKLLPGHGGLLDRIDSLIFTATVFFYFIRYCCY</sequence>
<dbReference type="GO" id="GO:0004605">
    <property type="term" value="F:phosphatidate cytidylyltransferase activity"/>
    <property type="evidence" value="ECO:0007669"/>
    <property type="project" value="UniProtKB-EC"/>
</dbReference>
<keyword evidence="3 7" id="KW-0808">Transferase</keyword>
<comment type="catalytic activity">
    <reaction evidence="7">
        <text>a 1,2-diacyl-sn-glycero-3-phosphate + CTP + H(+) = a CDP-1,2-diacyl-sn-glycerol + diphosphate</text>
        <dbReference type="Rhea" id="RHEA:16229"/>
        <dbReference type="ChEBI" id="CHEBI:15378"/>
        <dbReference type="ChEBI" id="CHEBI:33019"/>
        <dbReference type="ChEBI" id="CHEBI:37563"/>
        <dbReference type="ChEBI" id="CHEBI:58332"/>
        <dbReference type="ChEBI" id="CHEBI:58608"/>
        <dbReference type="EC" id="2.7.7.41"/>
    </reaction>
</comment>
<reference evidence="9 10" key="1">
    <citation type="submission" date="2010-04" db="EMBL/GenBank/DDBJ databases">
        <title>The Genome Sequence of Escherichia coli TA447.</title>
        <authorList>
            <consortium name="The Broad Institute Genome Sequencing Platform"/>
            <consortium name="The Broad Institute Genome Sequencing Center for Infectious Disease"/>
            <person name="Feldgarden M."/>
            <person name="Gordon D.M."/>
            <person name="Johnson J.R."/>
            <person name="Johnston B.D."/>
            <person name="Young S."/>
            <person name="Zeng Q."/>
            <person name="Koehrsen M."/>
            <person name="Alvarado L."/>
            <person name="Berlin A.M."/>
            <person name="Borenstein D."/>
            <person name="Chapman S.B."/>
            <person name="Chen Z."/>
            <person name="Engels R."/>
            <person name="Freedman E."/>
            <person name="Gellesch M."/>
            <person name="Goldberg J."/>
            <person name="Griggs A."/>
            <person name="Gujja S."/>
            <person name="Heilman E.R."/>
            <person name="Heiman D.I."/>
            <person name="Hepburn T.A."/>
            <person name="Howarth C."/>
            <person name="Jen D."/>
            <person name="Larson L."/>
            <person name="Mehta T."/>
            <person name="Park D."/>
            <person name="Pearson M."/>
            <person name="Richards J."/>
            <person name="Roberts A."/>
            <person name="Saif S."/>
            <person name="Shea T.D."/>
            <person name="Shenoy N."/>
            <person name="Sisk P."/>
            <person name="Stolte C."/>
            <person name="Sykes S.N."/>
            <person name="Walk T."/>
            <person name="White J."/>
            <person name="Yandava C."/>
            <person name="Haas B."/>
            <person name="Henn M.R."/>
            <person name="Nusbaum C."/>
            <person name="Birren B."/>
        </authorList>
    </citation>
    <scope>NUCLEOTIDE SEQUENCE [LARGE SCALE GENOMIC DNA]</scope>
    <source>
        <strain evidence="9 10">TA447</strain>
    </source>
</reference>
<accession>A0A1X3J1I9</accession>
<keyword evidence="7" id="KW-0548">Nucleotidyltransferase</keyword>
<comment type="similarity">
    <text evidence="2 7">Belongs to the CDS family.</text>
</comment>
<feature type="transmembrane region" description="Helical" evidence="8">
    <location>
        <begin position="271"/>
        <end position="288"/>
    </location>
</feature>
<dbReference type="InterPro" id="IPR000374">
    <property type="entry name" value="PC_trans"/>
</dbReference>
<evidence type="ECO:0000313" key="10">
    <source>
        <dbReference type="Proteomes" id="UP000193942"/>
    </source>
</evidence>
<evidence type="ECO:0000256" key="3">
    <source>
        <dbReference type="ARBA" id="ARBA00022679"/>
    </source>
</evidence>
<organism evidence="9 10">
    <name type="scientific">Escherichia coli TA447</name>
    <dbReference type="NCBI Taxonomy" id="656447"/>
    <lineage>
        <taxon>Bacteria</taxon>
        <taxon>Pseudomonadati</taxon>
        <taxon>Pseudomonadota</taxon>
        <taxon>Gammaproteobacteria</taxon>
        <taxon>Enterobacterales</taxon>
        <taxon>Enterobacteriaceae</taxon>
        <taxon>Escherichia</taxon>
    </lineage>
</organism>
<dbReference type="GO" id="GO:0016024">
    <property type="term" value="P:CDP-diacylglycerol biosynthetic process"/>
    <property type="evidence" value="ECO:0007669"/>
    <property type="project" value="UniProtKB-UniPathway"/>
</dbReference>
<protein>
    <recommendedName>
        <fullName evidence="7">Phosphatidate cytidylyltransferase</fullName>
        <ecNumber evidence="7">2.7.7.41</ecNumber>
    </recommendedName>
</protein>
<evidence type="ECO:0000256" key="6">
    <source>
        <dbReference type="ARBA" id="ARBA00023136"/>
    </source>
</evidence>
<dbReference type="UniPathway" id="UPA00557">
    <property type="reaction ID" value="UER00614"/>
</dbReference>
<comment type="subcellular location">
    <subcellularLocation>
        <location evidence="1">Membrane</location>
        <topology evidence="1">Multi-pass membrane protein</topology>
    </subcellularLocation>
</comment>
<evidence type="ECO:0000256" key="1">
    <source>
        <dbReference type="ARBA" id="ARBA00004141"/>
    </source>
</evidence>
<feature type="transmembrane region" description="Helical" evidence="8">
    <location>
        <begin position="325"/>
        <end position="345"/>
    </location>
</feature>
<comment type="caution">
    <text evidence="9">The sequence shown here is derived from an EMBL/GenBank/DDBJ whole genome shotgun (WGS) entry which is preliminary data.</text>
</comment>